<keyword evidence="4" id="KW-1185">Reference proteome</keyword>
<dbReference type="RefSeq" id="WP_143073203.1">
    <property type="nucleotide sequence ID" value="NZ_BNAN01000001.1"/>
</dbReference>
<dbReference type="OrthoDB" id="3256397at2"/>
<gene>
    <name evidence="3" type="ORF">SAMN04488035_2465</name>
</gene>
<evidence type="ECO:0000313" key="3">
    <source>
        <dbReference type="EMBL" id="SFF32350.1"/>
    </source>
</evidence>
<feature type="transmembrane region" description="Helical" evidence="1">
    <location>
        <begin position="63"/>
        <end position="81"/>
    </location>
</feature>
<feature type="domain" description="CBU-0592-like" evidence="2">
    <location>
        <begin position="10"/>
        <end position="84"/>
    </location>
</feature>
<organism evidence="3 4">
    <name type="scientific">Flavimobilis marinus</name>
    <dbReference type="NCBI Taxonomy" id="285351"/>
    <lineage>
        <taxon>Bacteria</taxon>
        <taxon>Bacillati</taxon>
        <taxon>Actinomycetota</taxon>
        <taxon>Actinomycetes</taxon>
        <taxon>Micrococcales</taxon>
        <taxon>Jonesiaceae</taxon>
        <taxon>Flavimobilis</taxon>
    </lineage>
</organism>
<keyword evidence="1" id="KW-0472">Membrane</keyword>
<protein>
    <recommendedName>
        <fullName evidence="2">CBU-0592-like domain-containing protein</fullName>
    </recommendedName>
</protein>
<sequence length="148" mass="14738">MFAAPELLAAVTGWAGALSGLVAYGGLTAKRISPDTLLYQGLTLGGAALMGISATLYGAVPSAVVNAIWVVIGTYGILAIVRARRASGTVVSLDATVSLELAAAVELPADVLDPTNGDTQPDAVKAETMAAEAAALADADRTDIALAA</sequence>
<feature type="transmembrane region" description="Helical" evidence="1">
    <location>
        <begin position="6"/>
        <end position="25"/>
    </location>
</feature>
<dbReference type="NCBIfam" id="NF047864">
    <property type="entry name" value="CBU_0592_membra"/>
    <property type="match status" value="1"/>
</dbReference>
<evidence type="ECO:0000313" key="4">
    <source>
        <dbReference type="Proteomes" id="UP000198520"/>
    </source>
</evidence>
<keyword evidence="1" id="KW-1133">Transmembrane helix</keyword>
<dbReference type="STRING" id="285351.SAMN04488035_2465"/>
<keyword evidence="1" id="KW-0812">Transmembrane</keyword>
<dbReference type="EMBL" id="FONZ01000005">
    <property type="protein sequence ID" value="SFF32350.1"/>
    <property type="molecule type" value="Genomic_DNA"/>
</dbReference>
<dbReference type="AlphaFoldDB" id="A0A1I2HSQ3"/>
<reference evidence="4" key="1">
    <citation type="submission" date="2016-10" db="EMBL/GenBank/DDBJ databases">
        <authorList>
            <person name="Varghese N."/>
            <person name="Submissions S."/>
        </authorList>
    </citation>
    <scope>NUCLEOTIDE SEQUENCE [LARGE SCALE GENOMIC DNA]</scope>
    <source>
        <strain evidence="4">DSM 19083</strain>
    </source>
</reference>
<dbReference type="InterPro" id="IPR058058">
    <property type="entry name" value="CBU_0592-like"/>
</dbReference>
<dbReference type="Pfam" id="PF26604">
    <property type="entry name" value="CBU_0592"/>
    <property type="match status" value="1"/>
</dbReference>
<proteinExistence type="predicted"/>
<evidence type="ECO:0000256" key="1">
    <source>
        <dbReference type="SAM" id="Phobius"/>
    </source>
</evidence>
<name>A0A1I2HSQ3_9MICO</name>
<evidence type="ECO:0000259" key="2">
    <source>
        <dbReference type="Pfam" id="PF26604"/>
    </source>
</evidence>
<dbReference type="Proteomes" id="UP000198520">
    <property type="component" value="Unassembled WGS sequence"/>
</dbReference>
<accession>A0A1I2HSQ3</accession>